<dbReference type="InterPro" id="IPR007420">
    <property type="entry name" value="DUF465"/>
</dbReference>
<evidence type="ECO:0000313" key="3">
    <source>
        <dbReference type="Proteomes" id="UP001595796"/>
    </source>
</evidence>
<proteinExistence type="predicted"/>
<feature type="coiled-coil region" evidence="1">
    <location>
        <begin position="7"/>
        <end position="55"/>
    </location>
</feature>
<organism evidence="2 3">
    <name type="scientific">Flaviflagellibacter deserti</name>
    <dbReference type="NCBI Taxonomy" id="2267266"/>
    <lineage>
        <taxon>Bacteria</taxon>
        <taxon>Pseudomonadati</taxon>
        <taxon>Pseudomonadota</taxon>
        <taxon>Alphaproteobacteria</taxon>
        <taxon>Hyphomicrobiales</taxon>
        <taxon>Flaviflagellibacter</taxon>
    </lineage>
</organism>
<dbReference type="InterPro" id="IPR038444">
    <property type="entry name" value="DUF465_sf"/>
</dbReference>
<gene>
    <name evidence="2" type="ORF">ACFPFW_03105</name>
</gene>
<evidence type="ECO:0000313" key="2">
    <source>
        <dbReference type="EMBL" id="MFC5066998.1"/>
    </source>
</evidence>
<sequence>MSVASHLSALEQKHKLLESQIEQEQAQPSVDAARISELKRLKLKLKDEITRLRTTASGQTLH</sequence>
<reference evidence="3" key="1">
    <citation type="journal article" date="2019" name="Int. J. Syst. Evol. Microbiol.">
        <title>The Global Catalogue of Microorganisms (GCM) 10K type strain sequencing project: providing services to taxonomists for standard genome sequencing and annotation.</title>
        <authorList>
            <consortium name="The Broad Institute Genomics Platform"/>
            <consortium name="The Broad Institute Genome Sequencing Center for Infectious Disease"/>
            <person name="Wu L."/>
            <person name="Ma J."/>
        </authorList>
    </citation>
    <scope>NUCLEOTIDE SEQUENCE [LARGE SCALE GENOMIC DNA]</scope>
    <source>
        <strain evidence="3">CGMCC 1.16444</strain>
    </source>
</reference>
<dbReference type="RefSeq" id="WP_114958723.1">
    <property type="nucleotide sequence ID" value="NZ_JBHSJF010000002.1"/>
</dbReference>
<dbReference type="Pfam" id="PF04325">
    <property type="entry name" value="DUF465"/>
    <property type="match status" value="1"/>
</dbReference>
<comment type="caution">
    <text evidence="2">The sequence shown here is derived from an EMBL/GenBank/DDBJ whole genome shotgun (WGS) entry which is preliminary data.</text>
</comment>
<dbReference type="EMBL" id="JBHSJF010000002">
    <property type="protein sequence ID" value="MFC5066998.1"/>
    <property type="molecule type" value="Genomic_DNA"/>
</dbReference>
<name>A0ABV9YVV8_9HYPH</name>
<accession>A0ABV9YVV8</accession>
<dbReference type="Gene3D" id="6.10.280.50">
    <property type="match status" value="1"/>
</dbReference>
<keyword evidence="1" id="KW-0175">Coiled coil</keyword>
<dbReference type="Proteomes" id="UP001595796">
    <property type="component" value="Unassembled WGS sequence"/>
</dbReference>
<keyword evidence="3" id="KW-1185">Reference proteome</keyword>
<protein>
    <submittedName>
        <fullName evidence="2">YdcH family protein</fullName>
    </submittedName>
</protein>
<evidence type="ECO:0000256" key="1">
    <source>
        <dbReference type="SAM" id="Coils"/>
    </source>
</evidence>